<keyword evidence="1" id="KW-0472">Membrane</keyword>
<keyword evidence="1" id="KW-1133">Transmembrane helix</keyword>
<reference evidence="3" key="2">
    <citation type="submission" date="2023-07" db="EMBL/GenBank/DDBJ databases">
        <authorList>
            <consortium name="Lawrence Berkeley National Laboratory"/>
            <person name="Haridas S."/>
            <person name="Hensen N."/>
            <person name="Bonometti L."/>
            <person name="Westerberg I."/>
            <person name="Brannstrom I.O."/>
            <person name="Guillou S."/>
            <person name="Cros-Aarteil S."/>
            <person name="Calhoun S."/>
            <person name="Kuo A."/>
            <person name="Mondo S."/>
            <person name="Pangilinan J."/>
            <person name="Riley R."/>
            <person name="LaButti K."/>
            <person name="Andreopoulos B."/>
            <person name="Lipzen A."/>
            <person name="Chen C."/>
            <person name="Yanf M."/>
            <person name="Daum C."/>
            <person name="Ng V."/>
            <person name="Clum A."/>
            <person name="Steindorff A."/>
            <person name="Ohm R."/>
            <person name="Martin F."/>
            <person name="Silar P."/>
            <person name="Natvig D."/>
            <person name="Lalanne C."/>
            <person name="Gautier V."/>
            <person name="Ament-velasquez S.L."/>
            <person name="Kruys A."/>
            <person name="Hutchinson M.I."/>
            <person name="Powell A.J."/>
            <person name="Barry K."/>
            <person name="Miller A.N."/>
            <person name="Grigoriev I.V."/>
            <person name="Debuchy R."/>
            <person name="Gladieux P."/>
            <person name="Thoren M.H."/>
            <person name="Johannesson H."/>
        </authorList>
    </citation>
    <scope>NUCLEOTIDE SEQUENCE</scope>
    <source>
        <strain evidence="3">FGSC 1904</strain>
    </source>
</reference>
<organism evidence="3 4">
    <name type="scientific">Sordaria brevicollis</name>
    <dbReference type="NCBI Taxonomy" id="83679"/>
    <lineage>
        <taxon>Eukaryota</taxon>
        <taxon>Fungi</taxon>
        <taxon>Dikarya</taxon>
        <taxon>Ascomycota</taxon>
        <taxon>Pezizomycotina</taxon>
        <taxon>Sordariomycetes</taxon>
        <taxon>Sordariomycetidae</taxon>
        <taxon>Sordariales</taxon>
        <taxon>Sordariaceae</taxon>
        <taxon>Sordaria</taxon>
    </lineage>
</organism>
<evidence type="ECO:0000313" key="3">
    <source>
        <dbReference type="EMBL" id="KAK3386247.1"/>
    </source>
</evidence>
<accession>A0AAE0NRA0</accession>
<dbReference type="Proteomes" id="UP001281003">
    <property type="component" value="Unassembled WGS sequence"/>
</dbReference>
<keyword evidence="2" id="KW-0732">Signal</keyword>
<dbReference type="InterPro" id="IPR051130">
    <property type="entry name" value="Mito_struct-func_regulator"/>
</dbReference>
<dbReference type="AlphaFoldDB" id="A0AAE0NRA0"/>
<keyword evidence="1" id="KW-0812">Transmembrane</keyword>
<feature type="chain" id="PRO_5041932844" evidence="2">
    <location>
        <begin position="20"/>
        <end position="994"/>
    </location>
</feature>
<dbReference type="GO" id="GO:0051118">
    <property type="term" value="F:glucan endo-1,3-alpha-glucosidase activity"/>
    <property type="evidence" value="ECO:0007669"/>
    <property type="project" value="InterPro"/>
</dbReference>
<name>A0AAE0NRA0_SORBR</name>
<sequence>MRWLTLAVAVAATVTQVTAKAVFAHFMVGNTENYTTSDWLDDMRQAKKAHIDAFALNMAHGEETNEKSLAAAFSAAASEGMQLFFSFDYAGNGAWPKQTVIEYITKYASSGAYFRHNGQPFVSTFEGPERADDWVDIKAQTSCFFMPDWSSLGAKKAMAAGGGVADGLFSWAAWAWGDWDMYTYTDASYAQYMNGKPYMMPVSPWFYTNLPGYNKNWLWRGDRAWGDRWIQAQWWQPEFIQIISWNDYGESHYVGPVRKHAMGAFDIGRAPYNYATLPHDGWRDILPFVIDMYKNGVATIDYERLVAWYTLVDPSRCNPNGTVANTASQLQQEFEPHQVMDNKIHFAALLQGKPDKVVCDVGGDLTDAKVYQGPDGNGAGMYLGECDVEGRTGVVRILVTRGGATRVTVFGDEISSDCSRWNGFTNFNAHVASGWSSAVVNARAADISEAVCVNGTGMHVVKDLCEFTCSLGYCPQTACVCTRLGKQPTLPKPSGVEGYPLGELDASVSGLCSFACNYGKCSDFKKYCSTTKFPLVVRPQSLFEPLYCDGGLAQPGQEYFDDLCSFTCKHGYCPLRRCICSVGWGFANILDPNTTTTAKPLSGVEDYGLCSFACQRGFCPGNVCFDNGEFDKWWLWGPDYDPIEDLYLDDDVIPNLGCDPANKPQTLDDLAKAAETGSVHSICWNQWALEILFATLRGIGGEYEESLQGYDKLFSTYEKYIRESVGPQLQRFASPGAMSSPGLKYFDCVVKRNGKVYSEKQGCQYIVLERLPVDNWHIEYTLRDEKGFFAEADEKLGIAREWITFGEAQLEKQCDDSMVGDDGAHIHKPKKASYCKPKITSMSNFPIAIDEDKVPVDAMNNIKKTGADIIKENKKKLITLILSIVLMVIPIIGEIGGALIGGMAMIARVIALIDIAGNVGMTAYDIIEDPGSAPFAIMGLLMGFAGGTRSEKSLADAGKARKAMPDTAVTKLGKVFSENDRKVQKIINACRSKR</sequence>
<comment type="caution">
    <text evidence="3">The sequence shown here is derived from an EMBL/GenBank/DDBJ whole genome shotgun (WGS) entry which is preliminary data.</text>
</comment>
<dbReference type="CDD" id="cd11577">
    <property type="entry name" value="GH71"/>
    <property type="match status" value="1"/>
</dbReference>
<feature type="transmembrane region" description="Helical" evidence="1">
    <location>
        <begin position="877"/>
        <end position="900"/>
    </location>
</feature>
<evidence type="ECO:0000256" key="1">
    <source>
        <dbReference type="SAM" id="Phobius"/>
    </source>
</evidence>
<gene>
    <name evidence="3" type="ORF">B0T20DRAFT_366144</name>
</gene>
<dbReference type="InterPro" id="IPR005197">
    <property type="entry name" value="Glyco_hydro_71"/>
</dbReference>
<dbReference type="Gene3D" id="3.20.20.80">
    <property type="entry name" value="Glycosidases"/>
    <property type="match status" value="1"/>
</dbReference>
<dbReference type="Pfam" id="PF03659">
    <property type="entry name" value="Glyco_hydro_71"/>
    <property type="match status" value="1"/>
</dbReference>
<dbReference type="EMBL" id="JAUTDP010000021">
    <property type="protein sequence ID" value="KAK3386247.1"/>
    <property type="molecule type" value="Genomic_DNA"/>
</dbReference>
<keyword evidence="3" id="KW-0378">Hydrolase</keyword>
<keyword evidence="4" id="KW-1185">Reference proteome</keyword>
<dbReference type="PANTHER" id="PTHR43173:SF33">
    <property type="entry name" value="ASCUS WALL ENDO-1,3-ALPHA-GLUCANASE-RELATED"/>
    <property type="match status" value="1"/>
</dbReference>
<evidence type="ECO:0000313" key="4">
    <source>
        <dbReference type="Proteomes" id="UP001281003"/>
    </source>
</evidence>
<dbReference type="PANTHER" id="PTHR43173">
    <property type="entry name" value="ABC1 FAMILY PROTEIN"/>
    <property type="match status" value="1"/>
</dbReference>
<feature type="signal peptide" evidence="2">
    <location>
        <begin position="1"/>
        <end position="19"/>
    </location>
</feature>
<protein>
    <submittedName>
        <fullName evidence="3">Glycosyl hydrolase family 71-domain-containing protein</fullName>
    </submittedName>
</protein>
<proteinExistence type="predicted"/>
<evidence type="ECO:0000256" key="2">
    <source>
        <dbReference type="SAM" id="SignalP"/>
    </source>
</evidence>
<reference evidence="3" key="1">
    <citation type="journal article" date="2023" name="Mol. Phylogenet. Evol.">
        <title>Genome-scale phylogeny and comparative genomics of the fungal order Sordariales.</title>
        <authorList>
            <person name="Hensen N."/>
            <person name="Bonometti L."/>
            <person name="Westerberg I."/>
            <person name="Brannstrom I.O."/>
            <person name="Guillou S."/>
            <person name="Cros-Aarteil S."/>
            <person name="Calhoun S."/>
            <person name="Haridas S."/>
            <person name="Kuo A."/>
            <person name="Mondo S."/>
            <person name="Pangilinan J."/>
            <person name="Riley R."/>
            <person name="LaButti K."/>
            <person name="Andreopoulos B."/>
            <person name="Lipzen A."/>
            <person name="Chen C."/>
            <person name="Yan M."/>
            <person name="Daum C."/>
            <person name="Ng V."/>
            <person name="Clum A."/>
            <person name="Steindorff A."/>
            <person name="Ohm R.A."/>
            <person name="Martin F."/>
            <person name="Silar P."/>
            <person name="Natvig D.O."/>
            <person name="Lalanne C."/>
            <person name="Gautier V."/>
            <person name="Ament-Velasquez S.L."/>
            <person name="Kruys A."/>
            <person name="Hutchinson M.I."/>
            <person name="Powell A.J."/>
            <person name="Barry K."/>
            <person name="Miller A.N."/>
            <person name="Grigoriev I.V."/>
            <person name="Debuchy R."/>
            <person name="Gladieux P."/>
            <person name="Hiltunen Thoren M."/>
            <person name="Johannesson H."/>
        </authorList>
    </citation>
    <scope>NUCLEOTIDE SEQUENCE</scope>
    <source>
        <strain evidence="3">FGSC 1904</strain>
    </source>
</reference>